<dbReference type="EMBL" id="JACIDJ010000001">
    <property type="protein sequence ID" value="MBB3896780.1"/>
    <property type="molecule type" value="Genomic_DNA"/>
</dbReference>
<keyword evidence="2" id="KW-0808">Transferase</keyword>
<protein>
    <submittedName>
        <fullName evidence="2">Trehalose 6-phosphate synthase</fullName>
        <ecNumber evidence="2">2.4.1.15</ecNumber>
    </submittedName>
</protein>
<evidence type="ECO:0000313" key="2">
    <source>
        <dbReference type="EMBL" id="MBB3896780.1"/>
    </source>
</evidence>
<dbReference type="PANTHER" id="PTHR10788">
    <property type="entry name" value="TREHALOSE-6-PHOSPHATE SYNTHASE"/>
    <property type="match status" value="1"/>
</dbReference>
<keyword evidence="3" id="KW-1185">Reference proteome</keyword>
<comment type="caution">
    <text evidence="2">The sequence shown here is derived from an EMBL/GenBank/DDBJ whole genome shotgun (WGS) entry which is preliminary data.</text>
</comment>
<dbReference type="Pfam" id="PF00982">
    <property type="entry name" value="Glyco_transf_20"/>
    <property type="match status" value="1"/>
</dbReference>
<dbReference type="CDD" id="cd03788">
    <property type="entry name" value="GT20_TPS"/>
    <property type="match status" value="1"/>
</dbReference>
<gene>
    <name evidence="2" type="ORF">GGQ83_000206</name>
</gene>
<sequence>MIVSNRVPPLRATSAVAGGLAVALEEAVRRREMLWFGWSGETSASTEPKVTSRGQRTQAVIDLTAQEHRLYYGGYCNGTLWPLLHYRFGLAEFRREEEEAWRAVNDRFAEALWPLLREDDVIWVHDFHLFPLAAKLRAMGAKQRIGFFLHVPFPPPGLFAALPRGEALLRDLDGYDLIGMQTPDDAENLRDALRQQGVNTPVGAYPVGIDAEAFGKAAEKAEARRDVQRFQESLSGRRLIFGVDRLDYTKGLPQRLEGYADLLKRFPQHRGKITFLQVAPVSRGEVKHYRLLRRELDEAVGRINGEFAEVDWVPLRWTTRPIQRSVLAGFLRIARVALVTPLRDGMNLVAKEFVSAQPPEDPGVLVLSRFAGAAREMQGALLVNPNDPDEIAEALDQALSMPLSERRQRWRQDYDLLHEAGSSTWSRDFLTDLTAARAER</sequence>
<keyword evidence="2" id="KW-0328">Glycosyltransferase</keyword>
<accession>A0A840A9F5</accession>
<dbReference type="InterPro" id="IPR001830">
    <property type="entry name" value="Glyco_trans_20"/>
</dbReference>
<reference evidence="2 3" key="1">
    <citation type="submission" date="2020-08" db="EMBL/GenBank/DDBJ databases">
        <title>Genomic Encyclopedia of Type Strains, Phase IV (KMG-IV): sequencing the most valuable type-strain genomes for metagenomic binning, comparative biology and taxonomic classification.</title>
        <authorList>
            <person name="Goeker M."/>
        </authorList>
    </citation>
    <scope>NUCLEOTIDE SEQUENCE [LARGE SCALE GENOMIC DNA]</scope>
    <source>
        <strain evidence="2 3">DSM 19979</strain>
    </source>
</reference>
<organism evidence="2 3">
    <name type="scientific">Roseococcus suduntuyensis</name>
    <dbReference type="NCBI Taxonomy" id="455361"/>
    <lineage>
        <taxon>Bacteria</taxon>
        <taxon>Pseudomonadati</taxon>
        <taxon>Pseudomonadota</taxon>
        <taxon>Alphaproteobacteria</taxon>
        <taxon>Acetobacterales</taxon>
        <taxon>Roseomonadaceae</taxon>
        <taxon>Roseococcus</taxon>
    </lineage>
</organism>
<proteinExistence type="inferred from homology"/>
<evidence type="ECO:0000256" key="1">
    <source>
        <dbReference type="ARBA" id="ARBA00008799"/>
    </source>
</evidence>
<comment type="similarity">
    <text evidence="1">Belongs to the glycosyltransferase 20 family.</text>
</comment>
<dbReference type="GO" id="GO:0003825">
    <property type="term" value="F:alpha,alpha-trehalose-phosphate synthase (UDP-forming) activity"/>
    <property type="evidence" value="ECO:0007669"/>
    <property type="project" value="UniProtKB-EC"/>
</dbReference>
<dbReference type="AlphaFoldDB" id="A0A840A9F5"/>
<dbReference type="Proteomes" id="UP000553193">
    <property type="component" value="Unassembled WGS sequence"/>
</dbReference>
<dbReference type="SUPFAM" id="SSF53756">
    <property type="entry name" value="UDP-Glycosyltransferase/glycogen phosphorylase"/>
    <property type="match status" value="1"/>
</dbReference>
<dbReference type="EC" id="2.4.1.15" evidence="2"/>
<name>A0A840A9F5_9PROT</name>
<evidence type="ECO:0000313" key="3">
    <source>
        <dbReference type="Proteomes" id="UP000553193"/>
    </source>
</evidence>
<dbReference type="GO" id="GO:0005992">
    <property type="term" value="P:trehalose biosynthetic process"/>
    <property type="evidence" value="ECO:0007669"/>
    <property type="project" value="InterPro"/>
</dbReference>
<dbReference type="Gene3D" id="3.40.50.2000">
    <property type="entry name" value="Glycogen Phosphorylase B"/>
    <property type="match status" value="2"/>
</dbReference>
<dbReference type="PANTHER" id="PTHR10788:SF106">
    <property type="entry name" value="BCDNA.GH08860"/>
    <property type="match status" value="1"/>
</dbReference>